<dbReference type="AlphaFoldDB" id="A0A6P2XJT1"/>
<keyword evidence="2" id="KW-0449">Lipoprotein</keyword>
<dbReference type="Proteomes" id="UP000494110">
    <property type="component" value="Unassembled WGS sequence"/>
</dbReference>
<sequence length="250" mass="26839">MTKKRWAGVSMAALASLLLPACGGQDRPAPDAAGSRANGVDIAHAECDPVYREGDTVSLHVYVRASAHSPIADDGVVTRTYLPATFQGMSLTRETETEAAADSIVQTHRYYRVGHGARTYYGEDQTIAGKLMLRDVYAPPYAEAISLEGNESTHYRDTVVVPADGQQTAVSMRRAYVGRDTVRLRNGKTFAGACHYRITQVAVDPDGQMTTVADEWRAPGVGVVKTVAAVGGIDTMTRELESATVGGRVY</sequence>
<protein>
    <submittedName>
        <fullName evidence="2">Putative lipoprotein</fullName>
    </submittedName>
</protein>
<dbReference type="RefSeq" id="WP_254597819.1">
    <property type="nucleotide sequence ID" value="NZ_CABVQN010000014.1"/>
</dbReference>
<reference evidence="2 3" key="1">
    <citation type="submission" date="2019-09" db="EMBL/GenBank/DDBJ databases">
        <authorList>
            <person name="Depoorter E."/>
        </authorList>
    </citation>
    <scope>NUCLEOTIDE SEQUENCE [LARGE SCALE GENOMIC DNA]</scope>
    <source>
        <strain evidence="2">R-39750</strain>
    </source>
</reference>
<dbReference type="EMBL" id="CABVQN010000014">
    <property type="protein sequence ID" value="VWD10091.1"/>
    <property type="molecule type" value="Genomic_DNA"/>
</dbReference>
<gene>
    <name evidence="2" type="ORF">BLA39750_03161</name>
</gene>
<name>A0A6P2XJT1_BURL3</name>
<evidence type="ECO:0000313" key="2">
    <source>
        <dbReference type="EMBL" id="VWD10091.1"/>
    </source>
</evidence>
<evidence type="ECO:0000256" key="1">
    <source>
        <dbReference type="SAM" id="SignalP"/>
    </source>
</evidence>
<accession>A0A6P2XJT1</accession>
<feature type="signal peptide" evidence="1">
    <location>
        <begin position="1"/>
        <end position="21"/>
    </location>
</feature>
<feature type="chain" id="PRO_5026855901" evidence="1">
    <location>
        <begin position="22"/>
        <end position="250"/>
    </location>
</feature>
<evidence type="ECO:0000313" key="3">
    <source>
        <dbReference type="Proteomes" id="UP000494110"/>
    </source>
</evidence>
<organism evidence="2 3">
    <name type="scientific">Burkholderia lata (strain ATCC 17760 / DSM 23089 / LMG 22485 / NCIMB 9086 / R18194 / 383)</name>
    <dbReference type="NCBI Taxonomy" id="482957"/>
    <lineage>
        <taxon>Bacteria</taxon>
        <taxon>Pseudomonadati</taxon>
        <taxon>Pseudomonadota</taxon>
        <taxon>Betaproteobacteria</taxon>
        <taxon>Burkholderiales</taxon>
        <taxon>Burkholderiaceae</taxon>
        <taxon>Burkholderia</taxon>
        <taxon>Burkholderia cepacia complex</taxon>
    </lineage>
</organism>
<keyword evidence="1" id="KW-0732">Signal</keyword>
<proteinExistence type="predicted"/>